<proteinExistence type="predicted"/>
<protein>
    <submittedName>
        <fullName evidence="1">Uncharacterized protein</fullName>
    </submittedName>
</protein>
<sequence>MFEEITCKSTSFDRNAETPKPAIRKKCERGRKKTGEDVAIYIRKNVYSFCHQIKIGNTEGCYRYRKCHRHMSHVQKAQRYCR</sequence>
<gene>
    <name evidence="1" type="ORF">TNCT_708271</name>
</gene>
<dbReference type="Proteomes" id="UP000887116">
    <property type="component" value="Unassembled WGS sequence"/>
</dbReference>
<reference evidence="1" key="1">
    <citation type="submission" date="2020-07" db="EMBL/GenBank/DDBJ databases">
        <title>Multicomponent nature underlies the extraordinary mechanical properties of spider dragline silk.</title>
        <authorList>
            <person name="Kono N."/>
            <person name="Nakamura H."/>
            <person name="Mori M."/>
            <person name="Yoshida Y."/>
            <person name="Ohtoshi R."/>
            <person name="Malay A.D."/>
            <person name="Moran D.A.P."/>
            <person name="Tomita M."/>
            <person name="Numata K."/>
            <person name="Arakawa K."/>
        </authorList>
    </citation>
    <scope>NUCLEOTIDE SEQUENCE</scope>
</reference>
<accession>A0A8X6KN17</accession>
<evidence type="ECO:0000313" key="1">
    <source>
        <dbReference type="EMBL" id="GFQ78606.1"/>
    </source>
</evidence>
<evidence type="ECO:0000313" key="2">
    <source>
        <dbReference type="Proteomes" id="UP000887116"/>
    </source>
</evidence>
<name>A0A8X6KN17_TRICU</name>
<dbReference type="AlphaFoldDB" id="A0A8X6KN17"/>
<dbReference type="EMBL" id="BMAO01002145">
    <property type="protein sequence ID" value="GFQ78606.1"/>
    <property type="molecule type" value="Genomic_DNA"/>
</dbReference>
<organism evidence="1 2">
    <name type="scientific">Trichonephila clavata</name>
    <name type="common">Joro spider</name>
    <name type="synonym">Nephila clavata</name>
    <dbReference type="NCBI Taxonomy" id="2740835"/>
    <lineage>
        <taxon>Eukaryota</taxon>
        <taxon>Metazoa</taxon>
        <taxon>Ecdysozoa</taxon>
        <taxon>Arthropoda</taxon>
        <taxon>Chelicerata</taxon>
        <taxon>Arachnida</taxon>
        <taxon>Araneae</taxon>
        <taxon>Araneomorphae</taxon>
        <taxon>Entelegynae</taxon>
        <taxon>Araneoidea</taxon>
        <taxon>Nephilidae</taxon>
        <taxon>Trichonephila</taxon>
    </lineage>
</organism>
<keyword evidence="2" id="KW-1185">Reference proteome</keyword>
<comment type="caution">
    <text evidence="1">The sequence shown here is derived from an EMBL/GenBank/DDBJ whole genome shotgun (WGS) entry which is preliminary data.</text>
</comment>